<comment type="similarity">
    <text evidence="3 12 13">Belongs to the DapA family.</text>
</comment>
<keyword evidence="10 12" id="KW-0704">Schiff base</keyword>
<evidence type="ECO:0000256" key="1">
    <source>
        <dbReference type="ARBA" id="ARBA00003294"/>
    </source>
</evidence>
<comment type="caution">
    <text evidence="14">The sequence shown here is derived from an EMBL/GenBank/DDBJ whole genome shotgun (WGS) entry which is preliminary data.</text>
</comment>
<evidence type="ECO:0000256" key="10">
    <source>
        <dbReference type="ARBA" id="ARBA00023270"/>
    </source>
</evidence>
<dbReference type="SUPFAM" id="SSF51569">
    <property type="entry name" value="Aldolase"/>
    <property type="match status" value="1"/>
</dbReference>
<evidence type="ECO:0000256" key="12">
    <source>
        <dbReference type="HAMAP-Rule" id="MF_00418"/>
    </source>
</evidence>
<dbReference type="PIRSF" id="PIRSF001365">
    <property type="entry name" value="DHDPS"/>
    <property type="match status" value="1"/>
</dbReference>
<evidence type="ECO:0000256" key="5">
    <source>
        <dbReference type="ARBA" id="ARBA00022490"/>
    </source>
</evidence>
<dbReference type="SMART" id="SM01130">
    <property type="entry name" value="DHDPS"/>
    <property type="match status" value="1"/>
</dbReference>
<dbReference type="EC" id="4.3.3.7" evidence="4 12"/>
<dbReference type="PANTHER" id="PTHR12128:SF66">
    <property type="entry name" value="4-HYDROXY-2-OXOGLUTARATE ALDOLASE, MITOCHONDRIAL"/>
    <property type="match status" value="1"/>
</dbReference>
<feature type="active site" description="Schiff-base intermediate with substrate" evidence="12">
    <location>
        <position position="160"/>
    </location>
</feature>
<comment type="subunit">
    <text evidence="12">Homotetramer; dimer of dimers.</text>
</comment>
<dbReference type="InterPro" id="IPR002220">
    <property type="entry name" value="DapA-like"/>
</dbReference>
<dbReference type="Proteomes" id="UP001500729">
    <property type="component" value="Unassembled WGS sequence"/>
</dbReference>
<organism evidence="14 15">
    <name type="scientific">Saccharopolyspora erythraea</name>
    <name type="common">Streptomyces erythraeus</name>
    <dbReference type="NCBI Taxonomy" id="1836"/>
    <lineage>
        <taxon>Bacteria</taxon>
        <taxon>Bacillati</taxon>
        <taxon>Actinomycetota</taxon>
        <taxon>Actinomycetes</taxon>
        <taxon>Pseudonocardiales</taxon>
        <taxon>Pseudonocardiaceae</taxon>
        <taxon>Saccharopolyspora</taxon>
    </lineage>
</organism>
<feature type="active site" description="Proton donor/acceptor" evidence="12">
    <location>
        <position position="132"/>
    </location>
</feature>
<sequence length="294" mass="29887">MELAGIYVPLVTPFTTGGDVAYDALEALAHSVLDAGAAGVVALGTTGEPATLDESERARVVAVCARACRERDVALIVGAGTNDTRRTAEALRALDAHAALVTVPYFTRPSEAGVVAHFRHVAQSGGVPLIVYNIPYRTAQPLSAACLRELAALPGVVGVKQSAGCVDQCTVDLLADTPPGLAVLAGDDAFAPALLALGAHGGILASAHLHTAAFVELDAAWRRGDAHRARALGDSLAPLAKALFAEPNPTVLKGVLHAQGRIPTPDVRLPLLPASAAAVTAAVRAAEAVPDAVG</sequence>
<comment type="subcellular location">
    <subcellularLocation>
        <location evidence="12">Cytoplasm</location>
    </subcellularLocation>
</comment>
<comment type="catalytic activity">
    <reaction evidence="11 12">
        <text>L-aspartate 4-semialdehyde + pyruvate = (2S,4S)-4-hydroxy-2,3,4,5-tetrahydrodipicolinate + H2O + H(+)</text>
        <dbReference type="Rhea" id="RHEA:34171"/>
        <dbReference type="ChEBI" id="CHEBI:15361"/>
        <dbReference type="ChEBI" id="CHEBI:15377"/>
        <dbReference type="ChEBI" id="CHEBI:15378"/>
        <dbReference type="ChEBI" id="CHEBI:67139"/>
        <dbReference type="ChEBI" id="CHEBI:537519"/>
        <dbReference type="EC" id="4.3.3.7"/>
    </reaction>
</comment>
<reference evidence="14 15" key="1">
    <citation type="journal article" date="2019" name="Int. J. Syst. Evol. Microbiol.">
        <title>The Global Catalogue of Microorganisms (GCM) 10K type strain sequencing project: providing services to taxonomists for standard genome sequencing and annotation.</title>
        <authorList>
            <consortium name="The Broad Institute Genomics Platform"/>
            <consortium name="The Broad Institute Genome Sequencing Center for Infectious Disease"/>
            <person name="Wu L."/>
            <person name="Ma J."/>
        </authorList>
    </citation>
    <scope>NUCLEOTIDE SEQUENCE [LARGE SCALE GENOMIC DNA]</scope>
    <source>
        <strain evidence="14 15">JCM 10303</strain>
    </source>
</reference>
<feature type="binding site" evidence="12">
    <location>
        <position position="46"/>
    </location>
    <ligand>
        <name>pyruvate</name>
        <dbReference type="ChEBI" id="CHEBI:15361"/>
    </ligand>
</feature>
<keyword evidence="7 12" id="KW-0220">Diaminopimelate biosynthesis</keyword>
<evidence type="ECO:0000256" key="6">
    <source>
        <dbReference type="ARBA" id="ARBA00022605"/>
    </source>
</evidence>
<keyword evidence="9 12" id="KW-0456">Lyase</keyword>
<dbReference type="RefSeq" id="WP_009943932.1">
    <property type="nucleotide sequence ID" value="NZ_BAAAGS010000015.1"/>
</dbReference>
<feature type="site" description="Part of a proton relay during catalysis" evidence="12">
    <location>
        <position position="45"/>
    </location>
</feature>
<dbReference type="PRINTS" id="PR00146">
    <property type="entry name" value="DHPICSNTHASE"/>
</dbReference>
<proteinExistence type="inferred from homology"/>
<keyword evidence="6 12" id="KW-0028">Amino-acid biosynthesis</keyword>
<comment type="caution">
    <text evidence="12">Lacks conserved residue(s) required for the propagation of feature annotation.</text>
</comment>
<evidence type="ECO:0000256" key="9">
    <source>
        <dbReference type="ARBA" id="ARBA00023239"/>
    </source>
</evidence>
<dbReference type="Gene3D" id="3.20.20.70">
    <property type="entry name" value="Aldolase class I"/>
    <property type="match status" value="1"/>
</dbReference>
<dbReference type="Pfam" id="PF00701">
    <property type="entry name" value="DHDPS"/>
    <property type="match status" value="1"/>
</dbReference>
<keyword evidence="5 12" id="KW-0963">Cytoplasm</keyword>
<evidence type="ECO:0000313" key="15">
    <source>
        <dbReference type="Proteomes" id="UP001500729"/>
    </source>
</evidence>
<evidence type="ECO:0000256" key="11">
    <source>
        <dbReference type="ARBA" id="ARBA00047836"/>
    </source>
</evidence>
<evidence type="ECO:0000256" key="2">
    <source>
        <dbReference type="ARBA" id="ARBA00005120"/>
    </source>
</evidence>
<dbReference type="CDD" id="cd00950">
    <property type="entry name" value="DHDPS"/>
    <property type="match status" value="1"/>
</dbReference>
<accession>A0ABN1CUU1</accession>
<dbReference type="PROSITE" id="PS00666">
    <property type="entry name" value="DHDPS_2"/>
    <property type="match status" value="1"/>
</dbReference>
<dbReference type="PANTHER" id="PTHR12128">
    <property type="entry name" value="DIHYDRODIPICOLINATE SYNTHASE"/>
    <property type="match status" value="1"/>
</dbReference>
<comment type="caution">
    <text evidence="12">Was originally thought to be a dihydrodipicolinate synthase (DHDPS), catalyzing the condensation of (S)-aspartate-beta-semialdehyde [(S)-ASA] and pyruvate to dihydrodipicolinate (DHDP). However, it was shown in E.coli that the product of the enzymatic reaction is not dihydrodipicolinate but in fact (4S)-4-hydroxy-2,3,4,5-tetrahydro-(2S)-dipicolinic acid (HTPA), and that the consecutive dehydration reaction leading to DHDP is not spontaneous but catalyzed by DapB.</text>
</comment>
<evidence type="ECO:0000256" key="3">
    <source>
        <dbReference type="ARBA" id="ARBA00007592"/>
    </source>
</evidence>
<evidence type="ECO:0000256" key="13">
    <source>
        <dbReference type="PIRNR" id="PIRNR001365"/>
    </source>
</evidence>
<evidence type="ECO:0000256" key="7">
    <source>
        <dbReference type="ARBA" id="ARBA00022915"/>
    </source>
</evidence>
<keyword evidence="8 12" id="KW-0457">Lysine biosynthesis</keyword>
<dbReference type="InterPro" id="IPR013785">
    <property type="entry name" value="Aldolase_TIM"/>
</dbReference>
<dbReference type="InterPro" id="IPR020625">
    <property type="entry name" value="Schiff_base-form_aldolases_AS"/>
</dbReference>
<gene>
    <name evidence="14" type="primary">dapA_2</name>
    <name evidence="12" type="synonym">dapA</name>
    <name evidence="14" type="ORF">GCM10009533_26790</name>
</gene>
<comment type="pathway">
    <text evidence="2 12">Amino-acid biosynthesis; L-lysine biosynthesis via DAP pathway; (S)-tetrahydrodipicolinate from L-aspartate: step 3/4.</text>
</comment>
<dbReference type="HAMAP" id="MF_00418">
    <property type="entry name" value="DapA"/>
    <property type="match status" value="1"/>
</dbReference>
<name>A0ABN1CUU1_SACER</name>
<evidence type="ECO:0000256" key="4">
    <source>
        <dbReference type="ARBA" id="ARBA00012086"/>
    </source>
</evidence>
<comment type="function">
    <text evidence="1 12">Catalyzes the condensation of (S)-aspartate-beta-semialdehyde [(S)-ASA] and pyruvate to 4-hydroxy-tetrahydrodipicolinate (HTPA).</text>
</comment>
<protein>
    <recommendedName>
        <fullName evidence="4 12">4-hydroxy-tetrahydrodipicolinate synthase</fullName>
        <shortName evidence="12">HTPA synthase</shortName>
        <ecNumber evidence="4 12">4.3.3.7</ecNumber>
    </recommendedName>
</protein>
<keyword evidence="15" id="KW-1185">Reference proteome</keyword>
<dbReference type="EMBL" id="BAAAGS010000015">
    <property type="protein sequence ID" value="GAA0526106.1"/>
    <property type="molecule type" value="Genomic_DNA"/>
</dbReference>
<dbReference type="InterPro" id="IPR005263">
    <property type="entry name" value="DapA"/>
</dbReference>
<evidence type="ECO:0000256" key="8">
    <source>
        <dbReference type="ARBA" id="ARBA00023154"/>
    </source>
</evidence>
<evidence type="ECO:0000313" key="14">
    <source>
        <dbReference type="EMBL" id="GAA0526106.1"/>
    </source>
</evidence>
<feature type="binding site" evidence="12">
    <location>
        <position position="203"/>
    </location>
    <ligand>
        <name>pyruvate</name>
        <dbReference type="ChEBI" id="CHEBI:15361"/>
    </ligand>
</feature>